<dbReference type="InterPro" id="IPR007837">
    <property type="entry name" value="DinB"/>
</dbReference>
<dbReference type="Gene3D" id="1.20.120.450">
    <property type="entry name" value="dinb family like domain"/>
    <property type="match status" value="1"/>
</dbReference>
<dbReference type="EMBL" id="CP031092">
    <property type="protein sequence ID" value="AXF56340.1"/>
    <property type="molecule type" value="Genomic_DNA"/>
</dbReference>
<evidence type="ECO:0000256" key="2">
    <source>
        <dbReference type="ARBA" id="ARBA00022723"/>
    </source>
</evidence>
<evidence type="ECO:0000313" key="4">
    <source>
        <dbReference type="EMBL" id="AXF56340.1"/>
    </source>
</evidence>
<organism evidence="4 5">
    <name type="scientific">Salicibibacter kimchii</name>
    <dbReference type="NCBI Taxonomy" id="2099786"/>
    <lineage>
        <taxon>Bacteria</taxon>
        <taxon>Bacillati</taxon>
        <taxon>Bacillota</taxon>
        <taxon>Bacilli</taxon>
        <taxon>Bacillales</taxon>
        <taxon>Bacillaceae</taxon>
        <taxon>Salicibibacter</taxon>
    </lineage>
</organism>
<gene>
    <name evidence="4" type="ORF">DT065_10125</name>
</gene>
<evidence type="ECO:0000256" key="1">
    <source>
        <dbReference type="ARBA" id="ARBA00008635"/>
    </source>
</evidence>
<dbReference type="RefSeq" id="WP_114373037.1">
    <property type="nucleotide sequence ID" value="NZ_CP031092.1"/>
</dbReference>
<evidence type="ECO:0000256" key="3">
    <source>
        <dbReference type="PIRSR" id="PIRSR607837-1"/>
    </source>
</evidence>
<comment type="similarity">
    <text evidence="1">Belongs to the DinB family.</text>
</comment>
<dbReference type="GO" id="GO:0046872">
    <property type="term" value="F:metal ion binding"/>
    <property type="evidence" value="ECO:0007669"/>
    <property type="project" value="UniProtKB-KW"/>
</dbReference>
<proteinExistence type="inferred from homology"/>
<name>A0A345BZF9_9BACI</name>
<reference evidence="4 5" key="1">
    <citation type="journal article" date="2018" name="J. Microbiol.">
        <title>Salicibibacter kimchii gen. nov., sp. nov., a moderately halophilic and alkalitolerant bacterium in the family Bacillaceae, isolated from kimchi.</title>
        <authorList>
            <person name="Jang J.Y."/>
            <person name="Oh Y.J."/>
            <person name="Lim S.K."/>
            <person name="Park H.K."/>
            <person name="Lee C."/>
            <person name="Kim J.Y."/>
            <person name="Lee M.A."/>
            <person name="Choi H.J."/>
        </authorList>
    </citation>
    <scope>NUCLEOTIDE SEQUENCE [LARGE SCALE GENOMIC DNA]</scope>
    <source>
        <strain evidence="4 5">NKC1-1</strain>
    </source>
</reference>
<dbReference type="AlphaFoldDB" id="A0A345BZF9"/>
<dbReference type="KEGG" id="rue:DT065_10125"/>
<keyword evidence="5" id="KW-1185">Reference proteome</keyword>
<feature type="binding site" evidence="3">
    <location>
        <position position="48"/>
    </location>
    <ligand>
        <name>a divalent metal cation</name>
        <dbReference type="ChEBI" id="CHEBI:60240"/>
    </ligand>
</feature>
<keyword evidence="2 3" id="KW-0479">Metal-binding</keyword>
<dbReference type="SUPFAM" id="SSF109854">
    <property type="entry name" value="DinB/YfiT-like putative metalloenzymes"/>
    <property type="match status" value="1"/>
</dbReference>
<protein>
    <submittedName>
        <fullName evidence="4">Damage-inducible protein DinB</fullName>
    </submittedName>
</protein>
<dbReference type="OrthoDB" id="119432at2"/>
<feature type="binding site" evidence="3">
    <location>
        <position position="131"/>
    </location>
    <ligand>
        <name>a divalent metal cation</name>
        <dbReference type="ChEBI" id="CHEBI:60240"/>
    </ligand>
</feature>
<dbReference type="Proteomes" id="UP000252100">
    <property type="component" value="Chromosome"/>
</dbReference>
<feature type="binding site" evidence="3">
    <location>
        <position position="127"/>
    </location>
    <ligand>
        <name>a divalent metal cation</name>
        <dbReference type="ChEBI" id="CHEBI:60240"/>
    </ligand>
</feature>
<accession>A0A345BZF9</accession>
<dbReference type="InterPro" id="IPR034660">
    <property type="entry name" value="DinB/YfiT-like"/>
</dbReference>
<sequence length="160" mass="18058">MYRKVFDFLQEWADEAEKTQQVLRSLRDEKLDQAIEEGHNTLGWLGWHLAVSPAFLFGQAGVEITPAGKPEDQPRQAKEILAAYERVADEVSQKAGKELTDAALEENVDFLGREAPRGVVLRTVINHQIHHRGEMVVLLRQAGLEVPGLYGPTKEQMEKM</sequence>
<dbReference type="Pfam" id="PF05163">
    <property type="entry name" value="DinB"/>
    <property type="match status" value="1"/>
</dbReference>
<evidence type="ECO:0000313" key="5">
    <source>
        <dbReference type="Proteomes" id="UP000252100"/>
    </source>
</evidence>